<keyword evidence="3" id="KW-0808">Transferase</keyword>
<keyword evidence="5" id="KW-0418">Kinase</keyword>
<protein>
    <recommendedName>
        <fullName evidence="1">non-specific serine/threonine protein kinase</fullName>
        <ecNumber evidence="1">2.7.11.1</ecNumber>
    </recommendedName>
</protein>
<comment type="catalytic activity">
    <reaction evidence="7">
        <text>L-threonyl-[protein] + ATP = O-phospho-L-threonyl-[protein] + ADP + H(+)</text>
        <dbReference type="Rhea" id="RHEA:46608"/>
        <dbReference type="Rhea" id="RHEA-COMP:11060"/>
        <dbReference type="Rhea" id="RHEA-COMP:11605"/>
        <dbReference type="ChEBI" id="CHEBI:15378"/>
        <dbReference type="ChEBI" id="CHEBI:30013"/>
        <dbReference type="ChEBI" id="CHEBI:30616"/>
        <dbReference type="ChEBI" id="CHEBI:61977"/>
        <dbReference type="ChEBI" id="CHEBI:456216"/>
        <dbReference type="EC" id="2.7.11.1"/>
    </reaction>
</comment>
<evidence type="ECO:0000256" key="4">
    <source>
        <dbReference type="ARBA" id="ARBA00022741"/>
    </source>
</evidence>
<keyword evidence="4" id="KW-0547">Nucleotide-binding</keyword>
<keyword evidence="6" id="KW-0067">ATP-binding</keyword>
<dbReference type="Proteomes" id="UP001152024">
    <property type="component" value="Unassembled WGS sequence"/>
</dbReference>
<dbReference type="SUPFAM" id="SSF56112">
    <property type="entry name" value="Protein kinase-like (PK-like)"/>
    <property type="match status" value="1"/>
</dbReference>
<evidence type="ECO:0000256" key="2">
    <source>
        <dbReference type="ARBA" id="ARBA00022527"/>
    </source>
</evidence>
<evidence type="ECO:0000256" key="7">
    <source>
        <dbReference type="ARBA" id="ARBA00047899"/>
    </source>
</evidence>
<dbReference type="PROSITE" id="PS50011">
    <property type="entry name" value="PROTEIN_KINASE_DOM"/>
    <property type="match status" value="1"/>
</dbReference>
<accession>A0ABQ8R8X7</accession>
<organism evidence="10 11">
    <name type="scientific">Fusarium equiseti</name>
    <name type="common">Fusarium scirpi</name>
    <dbReference type="NCBI Taxonomy" id="61235"/>
    <lineage>
        <taxon>Eukaryota</taxon>
        <taxon>Fungi</taxon>
        <taxon>Dikarya</taxon>
        <taxon>Ascomycota</taxon>
        <taxon>Pezizomycotina</taxon>
        <taxon>Sordariomycetes</taxon>
        <taxon>Hypocreomycetidae</taxon>
        <taxon>Hypocreales</taxon>
        <taxon>Nectriaceae</taxon>
        <taxon>Fusarium</taxon>
        <taxon>Fusarium incarnatum-equiseti species complex</taxon>
    </lineage>
</organism>
<gene>
    <name evidence="10" type="ORF">NW768_007740</name>
</gene>
<dbReference type="SMART" id="SM00220">
    <property type="entry name" value="S_TKc"/>
    <property type="match status" value="1"/>
</dbReference>
<evidence type="ECO:0000313" key="11">
    <source>
        <dbReference type="Proteomes" id="UP001152024"/>
    </source>
</evidence>
<evidence type="ECO:0000259" key="9">
    <source>
        <dbReference type="PROSITE" id="PS50011"/>
    </source>
</evidence>
<evidence type="ECO:0000313" key="10">
    <source>
        <dbReference type="EMBL" id="KAJ4129205.1"/>
    </source>
</evidence>
<name>A0ABQ8R8X7_FUSEQ</name>
<evidence type="ECO:0000256" key="5">
    <source>
        <dbReference type="ARBA" id="ARBA00022777"/>
    </source>
</evidence>
<evidence type="ECO:0000256" key="8">
    <source>
        <dbReference type="ARBA" id="ARBA00048679"/>
    </source>
</evidence>
<keyword evidence="2" id="KW-0723">Serine/threonine-protein kinase</keyword>
<dbReference type="InterPro" id="IPR008271">
    <property type="entry name" value="Ser/Thr_kinase_AS"/>
</dbReference>
<dbReference type="PANTHER" id="PTHR47634:SF9">
    <property type="entry name" value="PROTEIN KINASE DOMAIN-CONTAINING PROTEIN-RELATED"/>
    <property type="match status" value="1"/>
</dbReference>
<evidence type="ECO:0000256" key="3">
    <source>
        <dbReference type="ARBA" id="ARBA00022679"/>
    </source>
</evidence>
<feature type="domain" description="Protein kinase" evidence="9">
    <location>
        <begin position="57"/>
        <end position="429"/>
    </location>
</feature>
<evidence type="ECO:0000256" key="1">
    <source>
        <dbReference type="ARBA" id="ARBA00012513"/>
    </source>
</evidence>
<dbReference type="InterPro" id="IPR051334">
    <property type="entry name" value="SRPK"/>
</dbReference>
<evidence type="ECO:0000256" key="6">
    <source>
        <dbReference type="ARBA" id="ARBA00022840"/>
    </source>
</evidence>
<reference evidence="10" key="1">
    <citation type="submission" date="2022-09" db="EMBL/GenBank/DDBJ databases">
        <title>Fusarium specimens isolated from Avocado Roots.</title>
        <authorList>
            <person name="Stajich J."/>
            <person name="Roper C."/>
            <person name="Heimlech-Rivalta G."/>
        </authorList>
    </citation>
    <scope>NUCLEOTIDE SEQUENCE</scope>
    <source>
        <strain evidence="10">CF00095</strain>
    </source>
</reference>
<dbReference type="EMBL" id="JAOQBH010000011">
    <property type="protein sequence ID" value="KAJ4129205.1"/>
    <property type="molecule type" value="Genomic_DNA"/>
</dbReference>
<dbReference type="Pfam" id="PF00069">
    <property type="entry name" value="Pkinase"/>
    <property type="match status" value="1"/>
</dbReference>
<dbReference type="Gene3D" id="3.30.200.20">
    <property type="entry name" value="Phosphorylase Kinase, domain 1"/>
    <property type="match status" value="1"/>
</dbReference>
<comment type="catalytic activity">
    <reaction evidence="8">
        <text>L-seryl-[protein] + ATP = O-phospho-L-seryl-[protein] + ADP + H(+)</text>
        <dbReference type="Rhea" id="RHEA:17989"/>
        <dbReference type="Rhea" id="RHEA-COMP:9863"/>
        <dbReference type="Rhea" id="RHEA-COMP:11604"/>
        <dbReference type="ChEBI" id="CHEBI:15378"/>
        <dbReference type="ChEBI" id="CHEBI:29999"/>
        <dbReference type="ChEBI" id="CHEBI:30616"/>
        <dbReference type="ChEBI" id="CHEBI:83421"/>
        <dbReference type="ChEBI" id="CHEBI:456216"/>
        <dbReference type="EC" id="2.7.11.1"/>
    </reaction>
</comment>
<dbReference type="Gene3D" id="1.10.510.10">
    <property type="entry name" value="Transferase(Phosphotransferase) domain 1"/>
    <property type="match status" value="1"/>
</dbReference>
<comment type="caution">
    <text evidence="10">The sequence shown here is derived from an EMBL/GenBank/DDBJ whole genome shotgun (WGS) entry which is preliminary data.</text>
</comment>
<dbReference type="EC" id="2.7.11.1" evidence="1"/>
<dbReference type="PROSITE" id="PS00108">
    <property type="entry name" value="PROTEIN_KINASE_ST"/>
    <property type="match status" value="1"/>
</dbReference>
<dbReference type="InterPro" id="IPR011009">
    <property type="entry name" value="Kinase-like_dom_sf"/>
</dbReference>
<keyword evidence="11" id="KW-1185">Reference proteome</keyword>
<dbReference type="InterPro" id="IPR000719">
    <property type="entry name" value="Prot_kinase_dom"/>
</dbReference>
<dbReference type="PANTHER" id="PTHR47634">
    <property type="entry name" value="PROTEIN KINASE DOMAIN-CONTAINING PROTEIN-RELATED"/>
    <property type="match status" value="1"/>
</dbReference>
<proteinExistence type="predicted"/>
<sequence>MIRSWIPKLLYRRPWPISTAVAPEIDCSTPTEEEVTPLYHPDRFYPITLGQVLNERYQVATKLGYGGNSTVWLCRDLNQFPVSPIVFITDIPKTLGSWLSSRERYVAVKVNALHHPGANRLNKGELDIMQHTLRANPQHHGWPCVRKLLDSFKLEGRYGTHECLVMEPMLEPLWRWQHHFDGGVIPPNVLKPILQMTLTGLDYLHSECRVVHGDMKPGNLMMTTEDANVFGQSAKDEFSRKVFGPLERPGIIQISDFDTSSRTRPDKVNMGPVGAKIFRAPEIILNAGYTYPADIWSLGTMLWYLLENKDLFDPTTHGADEYNEQSHLGQITALLGPPPQDLLSEGERTSNFYEHSVTTRNRKKHTSQVRYTGQLKDPGCVPDDFTFESSITCMEGEEKGKFIRFIKRMMKWDPDERATASELLEDPWLNQDVSGD</sequence>